<sequence>MLVCMFSWEIKVQIYNKKCLNCMEAAGEERLMDVARIRTKDLVPTGFRFRPTDEELVCCYLKNKIEGNSLPCDIIVECELYGVKEPWEIWATFGGDHPDDDQDLNRFLYLFTRLKNMANRGSRIQRRVGSGSWKGERKADRVRAHQSGKCVGLKKRFHYENQRSMHHRRWLLDEYSLVPVKEHDYVLCRLINNGPGSRKRWRSSDSINEGEEESGDEVIIDSKRNSINDMIST</sequence>
<dbReference type="PANTHER" id="PTHR31719:SF164">
    <property type="entry name" value="NAC DOMAIN-CONTAINING PROTEIN"/>
    <property type="match status" value="1"/>
</dbReference>
<comment type="caution">
    <text evidence="3">The sequence shown here is derived from an EMBL/GenBank/DDBJ whole genome shotgun (WGS) entry which is preliminary data.</text>
</comment>
<protein>
    <recommendedName>
        <fullName evidence="2">NAC domain-containing protein</fullName>
    </recommendedName>
</protein>
<dbReference type="GO" id="GO:0048731">
    <property type="term" value="P:system development"/>
    <property type="evidence" value="ECO:0007669"/>
    <property type="project" value="TreeGrafter"/>
</dbReference>
<dbReference type="Pfam" id="PF02365">
    <property type="entry name" value="NAM"/>
    <property type="match status" value="1"/>
</dbReference>
<dbReference type="PANTHER" id="PTHR31719">
    <property type="entry name" value="NAC TRANSCRIPTION FACTOR 56"/>
    <property type="match status" value="1"/>
</dbReference>
<dbReference type="InterPro" id="IPR003441">
    <property type="entry name" value="NAC-dom"/>
</dbReference>
<gene>
    <name evidence="3" type="ORF">I3842_05G123300</name>
</gene>
<dbReference type="GO" id="GO:0006355">
    <property type="term" value="P:regulation of DNA-templated transcription"/>
    <property type="evidence" value="ECO:0007669"/>
    <property type="project" value="InterPro"/>
</dbReference>
<evidence type="ECO:0000313" key="3">
    <source>
        <dbReference type="EMBL" id="KAG6712881.1"/>
    </source>
</evidence>
<dbReference type="GO" id="GO:0003677">
    <property type="term" value="F:DNA binding"/>
    <property type="evidence" value="ECO:0007669"/>
    <property type="project" value="InterPro"/>
</dbReference>
<dbReference type="PROSITE" id="PS51005">
    <property type="entry name" value="NAC"/>
    <property type="match status" value="1"/>
</dbReference>
<reference evidence="3" key="1">
    <citation type="submission" date="2021-01" db="EMBL/GenBank/DDBJ databases">
        <authorList>
            <person name="Lovell J.T."/>
            <person name="Bentley N."/>
            <person name="Bhattarai G."/>
            <person name="Jenkins J.W."/>
            <person name="Sreedasyam A."/>
            <person name="Alarcon Y."/>
            <person name="Bock C."/>
            <person name="Boston L."/>
            <person name="Carlson J."/>
            <person name="Cervantes K."/>
            <person name="Clermont K."/>
            <person name="Krom N."/>
            <person name="Kubenka K."/>
            <person name="Mamidi S."/>
            <person name="Mattison C."/>
            <person name="Monteros M."/>
            <person name="Pisani C."/>
            <person name="Plott C."/>
            <person name="Rajasekar S."/>
            <person name="Rhein H.S."/>
            <person name="Rohla C."/>
            <person name="Song M."/>
            <person name="Hilaire R.S."/>
            <person name="Shu S."/>
            <person name="Wells L."/>
            <person name="Wang X."/>
            <person name="Webber J."/>
            <person name="Heerema R.J."/>
            <person name="Klein P."/>
            <person name="Conner P."/>
            <person name="Grauke L."/>
            <person name="Grimwood J."/>
            <person name="Schmutz J."/>
            <person name="Randall J.J."/>
        </authorList>
    </citation>
    <scope>NUCLEOTIDE SEQUENCE</scope>
    <source>
        <tissue evidence="3">Leaf</tissue>
    </source>
</reference>
<evidence type="ECO:0000259" key="2">
    <source>
        <dbReference type="PROSITE" id="PS51005"/>
    </source>
</evidence>
<dbReference type="EMBL" id="CM031829">
    <property type="protein sequence ID" value="KAG6712881.1"/>
    <property type="molecule type" value="Genomic_DNA"/>
</dbReference>
<evidence type="ECO:0000313" key="4">
    <source>
        <dbReference type="Proteomes" id="UP000811246"/>
    </source>
</evidence>
<feature type="domain" description="NAC" evidence="2">
    <location>
        <begin position="43"/>
        <end position="193"/>
    </location>
</feature>
<accession>A0A922JLI5</accession>
<proteinExistence type="predicted"/>
<organism evidence="3 4">
    <name type="scientific">Carya illinoinensis</name>
    <name type="common">Pecan</name>
    <dbReference type="NCBI Taxonomy" id="32201"/>
    <lineage>
        <taxon>Eukaryota</taxon>
        <taxon>Viridiplantae</taxon>
        <taxon>Streptophyta</taxon>
        <taxon>Embryophyta</taxon>
        <taxon>Tracheophyta</taxon>
        <taxon>Spermatophyta</taxon>
        <taxon>Magnoliopsida</taxon>
        <taxon>eudicotyledons</taxon>
        <taxon>Gunneridae</taxon>
        <taxon>Pentapetalae</taxon>
        <taxon>rosids</taxon>
        <taxon>fabids</taxon>
        <taxon>Fagales</taxon>
        <taxon>Juglandaceae</taxon>
        <taxon>Carya</taxon>
    </lineage>
</organism>
<evidence type="ECO:0000256" key="1">
    <source>
        <dbReference type="SAM" id="MobiDB-lite"/>
    </source>
</evidence>
<dbReference type="AlphaFoldDB" id="A0A922JLI5"/>
<dbReference type="Proteomes" id="UP000811246">
    <property type="component" value="Chromosome 5"/>
</dbReference>
<name>A0A922JLI5_CARIL</name>
<feature type="region of interest" description="Disordered" evidence="1">
    <location>
        <begin position="196"/>
        <end position="216"/>
    </location>
</feature>